<feature type="transmembrane region" description="Helical" evidence="1">
    <location>
        <begin position="12"/>
        <end position="30"/>
    </location>
</feature>
<dbReference type="InterPro" id="IPR050789">
    <property type="entry name" value="Diverse_Enzym_Activities"/>
</dbReference>
<evidence type="ECO:0000313" key="4">
    <source>
        <dbReference type="Proteomes" id="UP000249610"/>
    </source>
</evidence>
<organism evidence="3 4">
    <name type="scientific">Algoriphagus yeomjeoni</name>
    <dbReference type="NCBI Taxonomy" id="291403"/>
    <lineage>
        <taxon>Bacteria</taxon>
        <taxon>Pseudomonadati</taxon>
        <taxon>Bacteroidota</taxon>
        <taxon>Cytophagia</taxon>
        <taxon>Cytophagales</taxon>
        <taxon>Cyclobacteriaceae</taxon>
        <taxon>Algoriphagus</taxon>
    </lineage>
</organism>
<gene>
    <name evidence="3" type="ORF">LV83_00942</name>
</gene>
<proteinExistence type="predicted"/>
<dbReference type="InterPro" id="IPR012338">
    <property type="entry name" value="Beta-lactam/transpept-like"/>
</dbReference>
<name>A0A327PNX2_9BACT</name>
<dbReference type="RefSeq" id="WP_111610368.1">
    <property type="nucleotide sequence ID" value="NZ_QLLK01000002.1"/>
</dbReference>
<protein>
    <submittedName>
        <fullName evidence="3">Beta-lactamase</fullName>
    </submittedName>
</protein>
<dbReference type="AlphaFoldDB" id="A0A327PNX2"/>
<dbReference type="EMBL" id="QLLK01000002">
    <property type="protein sequence ID" value="RAI94035.1"/>
    <property type="molecule type" value="Genomic_DNA"/>
</dbReference>
<keyword evidence="4" id="KW-1185">Reference proteome</keyword>
<comment type="caution">
    <text evidence="3">The sequence shown here is derived from an EMBL/GenBank/DDBJ whole genome shotgun (WGS) entry which is preliminary data.</text>
</comment>
<dbReference type="SUPFAM" id="SSF56601">
    <property type="entry name" value="beta-lactamase/transpeptidase-like"/>
    <property type="match status" value="1"/>
</dbReference>
<dbReference type="Pfam" id="PF00144">
    <property type="entry name" value="Beta-lactamase"/>
    <property type="match status" value="1"/>
</dbReference>
<dbReference type="OrthoDB" id="9793489at2"/>
<dbReference type="Proteomes" id="UP000249610">
    <property type="component" value="Unassembled WGS sequence"/>
</dbReference>
<evidence type="ECO:0000313" key="3">
    <source>
        <dbReference type="EMBL" id="RAI94035.1"/>
    </source>
</evidence>
<sequence>MPNSKTKQTLRILFILASIGSLYFVPWPLVKAWILPLPDTVQEQLEEGVEQGFDGMIVYVDQGGKSPEFYAAGWHDRDKKIAAYPEALFKIASITKLYVAVSVAKLVKEGRLSLDKTLTEYFPELAGRIENSDRITLRMMAQHRSGIPNFVDHPDYWTNPPTNKEETLGYALDLPADFEPGEGYGYSNTNYMLISDLIDKTVGYPHQQYIREEILTPLGLKNTYTSLSEVDMDEVMSGYYVGLDQDFKTENTGLMLATAEDVGIFLRALNDGSVFKEGEQEIYSSIYVYEHTGLLVGYQSIAKYHKDIDTVIIQFNNTTNFDGYDWSLAEIIYNRVVKIVRRGRGIDYQPLTEKNVN</sequence>
<keyword evidence="1" id="KW-0812">Transmembrane</keyword>
<reference evidence="3 4" key="1">
    <citation type="submission" date="2018-06" db="EMBL/GenBank/DDBJ databases">
        <title>Genomic Encyclopedia of Archaeal and Bacterial Type Strains, Phase II (KMG-II): from individual species to whole genera.</title>
        <authorList>
            <person name="Goeker M."/>
        </authorList>
    </citation>
    <scope>NUCLEOTIDE SEQUENCE [LARGE SCALE GENOMIC DNA]</scope>
    <source>
        <strain evidence="3 4">DSM 23446</strain>
    </source>
</reference>
<dbReference type="InterPro" id="IPR001466">
    <property type="entry name" value="Beta-lactam-related"/>
</dbReference>
<evidence type="ECO:0000256" key="1">
    <source>
        <dbReference type="SAM" id="Phobius"/>
    </source>
</evidence>
<keyword evidence="1" id="KW-1133">Transmembrane helix</keyword>
<keyword evidence="1" id="KW-0472">Membrane</keyword>
<dbReference type="PANTHER" id="PTHR43283">
    <property type="entry name" value="BETA-LACTAMASE-RELATED"/>
    <property type="match status" value="1"/>
</dbReference>
<feature type="domain" description="Beta-lactamase-related" evidence="2">
    <location>
        <begin position="45"/>
        <end position="280"/>
    </location>
</feature>
<evidence type="ECO:0000259" key="2">
    <source>
        <dbReference type="Pfam" id="PF00144"/>
    </source>
</evidence>
<accession>A0A327PNX2</accession>
<dbReference type="Gene3D" id="3.40.710.10">
    <property type="entry name" value="DD-peptidase/beta-lactamase superfamily"/>
    <property type="match status" value="1"/>
</dbReference>